<evidence type="ECO:0000313" key="3">
    <source>
        <dbReference type="Proteomes" id="UP000315017"/>
    </source>
</evidence>
<organism evidence="2 3">
    <name type="scientific">Anatilimnocola aggregata</name>
    <dbReference type="NCBI Taxonomy" id="2528021"/>
    <lineage>
        <taxon>Bacteria</taxon>
        <taxon>Pseudomonadati</taxon>
        <taxon>Planctomycetota</taxon>
        <taxon>Planctomycetia</taxon>
        <taxon>Pirellulales</taxon>
        <taxon>Pirellulaceae</taxon>
        <taxon>Anatilimnocola</taxon>
    </lineage>
</organism>
<dbReference type="EMBL" id="CP036274">
    <property type="protein sequence ID" value="QDU31457.1"/>
    <property type="molecule type" value="Genomic_DNA"/>
</dbReference>
<dbReference type="Proteomes" id="UP000315017">
    <property type="component" value="Chromosome"/>
</dbReference>
<feature type="transmembrane region" description="Helical" evidence="1">
    <location>
        <begin position="69"/>
        <end position="89"/>
    </location>
</feature>
<accession>A0A517YMK5</accession>
<feature type="transmembrane region" description="Helical" evidence="1">
    <location>
        <begin position="12"/>
        <end position="34"/>
    </location>
</feature>
<evidence type="ECO:0000256" key="1">
    <source>
        <dbReference type="SAM" id="Phobius"/>
    </source>
</evidence>
<reference evidence="2 3" key="1">
    <citation type="submission" date="2019-02" db="EMBL/GenBank/DDBJ databases">
        <title>Deep-cultivation of Planctomycetes and their phenomic and genomic characterization uncovers novel biology.</title>
        <authorList>
            <person name="Wiegand S."/>
            <person name="Jogler M."/>
            <person name="Boedeker C."/>
            <person name="Pinto D."/>
            <person name="Vollmers J."/>
            <person name="Rivas-Marin E."/>
            <person name="Kohn T."/>
            <person name="Peeters S.H."/>
            <person name="Heuer A."/>
            <person name="Rast P."/>
            <person name="Oberbeckmann S."/>
            <person name="Bunk B."/>
            <person name="Jeske O."/>
            <person name="Meyerdierks A."/>
            <person name="Storesund J.E."/>
            <person name="Kallscheuer N."/>
            <person name="Luecker S."/>
            <person name="Lage O.M."/>
            <person name="Pohl T."/>
            <person name="Merkel B.J."/>
            <person name="Hornburger P."/>
            <person name="Mueller R.-W."/>
            <person name="Bruemmer F."/>
            <person name="Labrenz M."/>
            <person name="Spormann A.M."/>
            <person name="Op den Camp H."/>
            <person name="Overmann J."/>
            <person name="Amann R."/>
            <person name="Jetten M.S.M."/>
            <person name="Mascher T."/>
            <person name="Medema M.H."/>
            <person name="Devos D.P."/>
            <person name="Kaster A.-K."/>
            <person name="Ovreas L."/>
            <person name="Rohde M."/>
            <person name="Galperin M.Y."/>
            <person name="Jogler C."/>
        </authorList>
    </citation>
    <scope>NUCLEOTIDE SEQUENCE [LARGE SCALE GENOMIC DNA]</scope>
    <source>
        <strain evidence="2 3">ETA_A8</strain>
    </source>
</reference>
<evidence type="ECO:0000313" key="2">
    <source>
        <dbReference type="EMBL" id="QDU31457.1"/>
    </source>
</evidence>
<keyword evidence="1" id="KW-0812">Transmembrane</keyword>
<keyword evidence="3" id="KW-1185">Reference proteome</keyword>
<feature type="transmembrane region" description="Helical" evidence="1">
    <location>
        <begin position="40"/>
        <end position="57"/>
    </location>
</feature>
<dbReference type="KEGG" id="aagg:ETAA8_66150"/>
<sequence length="104" mass="11793">MEKYSLNKSLRVYWLNLLAILLAPAATVAALVFFKPLFPIVFFSLGIFATVVPYHMGKAPVSYLIACQLLFVLGAFFVPLVFCMLWAAGVPEEMLNKWWTETWS</sequence>
<keyword evidence="1" id="KW-0472">Membrane</keyword>
<proteinExistence type="predicted"/>
<gene>
    <name evidence="2" type="ORF">ETAA8_66150</name>
</gene>
<dbReference type="RefSeq" id="WP_145098622.1">
    <property type="nucleotide sequence ID" value="NZ_CP036274.1"/>
</dbReference>
<name>A0A517YMK5_9BACT</name>
<dbReference type="AlphaFoldDB" id="A0A517YMK5"/>
<keyword evidence="1" id="KW-1133">Transmembrane helix</keyword>
<protein>
    <submittedName>
        <fullName evidence="2">Uncharacterized protein</fullName>
    </submittedName>
</protein>